<dbReference type="Pfam" id="PF01182">
    <property type="entry name" value="Glucosamine_iso"/>
    <property type="match status" value="1"/>
</dbReference>
<dbReference type="InterPro" id="IPR004547">
    <property type="entry name" value="Glucosamine6P_isomerase"/>
</dbReference>
<accession>C2MDL5</accession>
<dbReference type="Gene3D" id="3.40.50.1360">
    <property type="match status" value="1"/>
</dbReference>
<keyword evidence="2" id="KW-0119">Carbohydrate metabolism</keyword>
<dbReference type="OrthoDB" id="9791139at2"/>
<dbReference type="CDD" id="cd01399">
    <property type="entry name" value="GlcN6P_deaminase"/>
    <property type="match status" value="1"/>
</dbReference>
<dbReference type="InterPro" id="IPR018321">
    <property type="entry name" value="Glucosamine6P_isomerase_CS"/>
</dbReference>
<feature type="active site" description="Proton acceptor; for enolization step" evidence="2">
    <location>
        <position position="72"/>
    </location>
</feature>
<evidence type="ECO:0000313" key="5">
    <source>
        <dbReference type="Proteomes" id="UP000003303"/>
    </source>
</evidence>
<dbReference type="PANTHER" id="PTHR11280:SF5">
    <property type="entry name" value="GLUCOSAMINE-6-PHOSPHATE ISOMERASE"/>
    <property type="match status" value="1"/>
</dbReference>
<evidence type="ECO:0000256" key="2">
    <source>
        <dbReference type="HAMAP-Rule" id="MF_01241"/>
    </source>
</evidence>
<dbReference type="EMBL" id="ACLR01000203">
    <property type="protein sequence ID" value="EEK16183.1"/>
    <property type="molecule type" value="Genomic_DNA"/>
</dbReference>
<dbReference type="NCBIfam" id="TIGR00502">
    <property type="entry name" value="nagB"/>
    <property type="match status" value="1"/>
</dbReference>
<feature type="active site" description="Proton acceptor; for ring-opening step" evidence="2">
    <location>
        <position position="143"/>
    </location>
</feature>
<dbReference type="PANTHER" id="PTHR11280">
    <property type="entry name" value="GLUCOSAMINE-6-PHOSPHATE ISOMERASE"/>
    <property type="match status" value="1"/>
</dbReference>
<dbReference type="SUPFAM" id="SSF100950">
    <property type="entry name" value="NagB/RpiA/CoA transferase-like"/>
    <property type="match status" value="1"/>
</dbReference>
<comment type="caution">
    <text evidence="4">The sequence shown here is derived from an EMBL/GenBank/DDBJ whole genome shotgun (WGS) entry which is preliminary data.</text>
</comment>
<dbReference type="STRING" id="596327.PORUE0001_0894"/>
<dbReference type="GO" id="GO:0019262">
    <property type="term" value="P:N-acetylneuraminate catabolic process"/>
    <property type="evidence" value="ECO:0007669"/>
    <property type="project" value="UniProtKB-UniRule"/>
</dbReference>
<organism evidence="4 5">
    <name type="scientific">Porphyromonas uenonis 60-3</name>
    <dbReference type="NCBI Taxonomy" id="596327"/>
    <lineage>
        <taxon>Bacteria</taxon>
        <taxon>Pseudomonadati</taxon>
        <taxon>Bacteroidota</taxon>
        <taxon>Bacteroidia</taxon>
        <taxon>Bacteroidales</taxon>
        <taxon>Porphyromonadaceae</taxon>
        <taxon>Porphyromonas</taxon>
    </lineage>
</organism>
<keyword evidence="1 2" id="KW-0378">Hydrolase</keyword>
<comment type="catalytic activity">
    <reaction evidence="2">
        <text>alpha-D-glucosamine 6-phosphate + H2O = beta-D-fructose 6-phosphate + NH4(+)</text>
        <dbReference type="Rhea" id="RHEA:12172"/>
        <dbReference type="ChEBI" id="CHEBI:15377"/>
        <dbReference type="ChEBI" id="CHEBI:28938"/>
        <dbReference type="ChEBI" id="CHEBI:57634"/>
        <dbReference type="ChEBI" id="CHEBI:75989"/>
        <dbReference type="EC" id="3.5.99.6"/>
    </reaction>
</comment>
<comment type="caution">
    <text evidence="2">Lacks conserved residue(s) required for the propagation of feature annotation.</text>
</comment>
<dbReference type="AlphaFoldDB" id="C2MDL5"/>
<dbReference type="PROSITE" id="PS01161">
    <property type="entry name" value="GLC_GALNAC_ISOMERASE"/>
    <property type="match status" value="1"/>
</dbReference>
<dbReference type="EC" id="3.5.99.6" evidence="2"/>
<dbReference type="GO" id="GO:0006046">
    <property type="term" value="P:N-acetylglucosamine catabolic process"/>
    <property type="evidence" value="ECO:0007669"/>
    <property type="project" value="UniProtKB-UniRule"/>
</dbReference>
<comment type="similarity">
    <text evidence="2">Belongs to the glucosamine/galactosamine-6-phosphate isomerase family. NagB subfamily.</text>
</comment>
<comment type="function">
    <text evidence="2">Catalyzes the reversible isomerization-deamination of glucosamine 6-phosphate (GlcN6P) to form fructose 6-phosphate (Fru6P) and ammonium ion.</text>
</comment>
<dbReference type="GO" id="GO:0006043">
    <property type="term" value="P:glucosamine catabolic process"/>
    <property type="evidence" value="ECO:0007669"/>
    <property type="project" value="TreeGrafter"/>
</dbReference>
<dbReference type="RefSeq" id="WP_007365941.1">
    <property type="nucleotide sequence ID" value="NZ_ACLR01000203.1"/>
</dbReference>
<gene>
    <name evidence="2 4" type="primary">nagB</name>
    <name evidence="4" type="ORF">PORUE0001_0894</name>
</gene>
<dbReference type="GO" id="GO:0005975">
    <property type="term" value="P:carbohydrate metabolic process"/>
    <property type="evidence" value="ECO:0007669"/>
    <property type="project" value="InterPro"/>
</dbReference>
<dbReference type="HAMAP" id="MF_01241">
    <property type="entry name" value="GlcN6P_deamin"/>
    <property type="match status" value="1"/>
</dbReference>
<dbReference type="Proteomes" id="UP000003303">
    <property type="component" value="Unassembled WGS sequence"/>
</dbReference>
<proteinExistence type="inferred from homology"/>
<feature type="active site" description="For ring-opening step" evidence="2">
    <location>
        <position position="141"/>
    </location>
</feature>
<feature type="domain" description="Glucosamine/galactosamine-6-phosphate isomerase" evidence="3">
    <location>
        <begin position="9"/>
        <end position="234"/>
    </location>
</feature>
<comment type="pathway">
    <text evidence="2">Amino-sugar metabolism; N-acetylneuraminate degradation; D-fructose 6-phosphate from N-acetylneuraminate: step 5/5.</text>
</comment>
<evidence type="ECO:0000259" key="3">
    <source>
        <dbReference type="Pfam" id="PF01182"/>
    </source>
</evidence>
<keyword evidence="5" id="KW-1185">Reference proteome</keyword>
<dbReference type="GO" id="GO:0004342">
    <property type="term" value="F:glucosamine-6-phosphate deaminase activity"/>
    <property type="evidence" value="ECO:0007669"/>
    <property type="project" value="UniProtKB-UniRule"/>
</dbReference>
<dbReference type="GO" id="GO:0042802">
    <property type="term" value="F:identical protein binding"/>
    <property type="evidence" value="ECO:0007669"/>
    <property type="project" value="TreeGrafter"/>
</dbReference>
<sequence length="268" mass="29694">MRLVIEQDYAAMSTWAAEHVIKRINEFAPTADRPFVIGLPTGSTPIGMYQELAKACQAGRVSFKNVITVNMDEYVGLEPSHPESYHYFMKSNFFDHIDIDPKNTHLLNGLAEDTAAECQAYEEMIQSLGGIDLFIGGIGSDGHIAFNEPGSSLASRTREVRLMPETIRDNSRFFDNDLSKVPTRALTVGVGTVTDAREVMILINGSNKARALCKAVEGHITQMCPISALQLHSDSIIVCDDDAAVELQVKTFRFYKQEEKLAREGLAY</sequence>
<dbReference type="eggNOG" id="COG0363">
    <property type="taxonomic scope" value="Bacteria"/>
</dbReference>
<dbReference type="GO" id="GO:0005737">
    <property type="term" value="C:cytoplasm"/>
    <property type="evidence" value="ECO:0007669"/>
    <property type="project" value="TreeGrafter"/>
</dbReference>
<name>C2MDL5_9PORP</name>
<protein>
    <recommendedName>
        <fullName evidence="2">Glucosamine-6-phosphate deaminase</fullName>
        <ecNumber evidence="2">3.5.99.6</ecNumber>
    </recommendedName>
    <alternativeName>
        <fullName evidence="2">GlcN6P deaminase</fullName>
        <shortName evidence="2">GNPDA</shortName>
    </alternativeName>
    <alternativeName>
        <fullName evidence="2">Glucosamine-6-phosphate isomerase</fullName>
    </alternativeName>
</protein>
<evidence type="ECO:0000313" key="4">
    <source>
        <dbReference type="EMBL" id="EEK16183.1"/>
    </source>
</evidence>
<dbReference type="InterPro" id="IPR006148">
    <property type="entry name" value="Glc/Gal-6P_isomerase"/>
</dbReference>
<feature type="active site" description="For ring-opening step" evidence="2">
    <location>
        <position position="148"/>
    </location>
</feature>
<dbReference type="UniPathway" id="UPA00629">
    <property type="reaction ID" value="UER00684"/>
</dbReference>
<evidence type="ECO:0000256" key="1">
    <source>
        <dbReference type="ARBA" id="ARBA00022801"/>
    </source>
</evidence>
<dbReference type="InterPro" id="IPR037171">
    <property type="entry name" value="NagB/RpiA_transferase-like"/>
</dbReference>
<reference evidence="4 5" key="1">
    <citation type="submission" date="2009-04" db="EMBL/GenBank/DDBJ databases">
        <authorList>
            <person name="Sebastian Y."/>
            <person name="Madupu R."/>
            <person name="Durkin A.S."/>
            <person name="Torralba M."/>
            <person name="Methe B."/>
            <person name="Sutton G.G."/>
            <person name="Strausberg R.L."/>
            <person name="Nelson K.E."/>
        </authorList>
    </citation>
    <scope>NUCLEOTIDE SEQUENCE [LARGE SCALE GENOMIC DNA]</scope>
    <source>
        <strain evidence="4 5">60-3</strain>
    </source>
</reference>